<dbReference type="AlphaFoldDB" id="A0A397SXJ6"/>
<organism evidence="2 3">
    <name type="scientific">Glomus cerebriforme</name>
    <dbReference type="NCBI Taxonomy" id="658196"/>
    <lineage>
        <taxon>Eukaryota</taxon>
        <taxon>Fungi</taxon>
        <taxon>Fungi incertae sedis</taxon>
        <taxon>Mucoromycota</taxon>
        <taxon>Glomeromycotina</taxon>
        <taxon>Glomeromycetes</taxon>
        <taxon>Glomerales</taxon>
        <taxon>Glomeraceae</taxon>
        <taxon>Glomus</taxon>
    </lineage>
</organism>
<evidence type="ECO:0000256" key="1">
    <source>
        <dbReference type="SAM" id="Phobius"/>
    </source>
</evidence>
<sequence>MWYPTSSTAVANAILKKLFPNNEKLQILGVHLFGIHLEILKQFRKLKLSNLVNQSKPLKLPKPLELCSKITVNRRQHEFGEKLKQNMQIEGTIIYGKNQVNFKQVSYSVKNMDFQINYGSNNDKEKEEKLISIVQAVDQNYISREGYQILASIESNLERDELDFFDPEITEIVQKIKNGGYRSAKDILTYIVLVLILNGHVMVTMAILNDENNIYKPDYHYTTILYPGIEKYEILEIMMVPLI</sequence>
<accession>A0A397SXJ6</accession>
<comment type="caution">
    <text evidence="2">The sequence shown here is derived from an EMBL/GenBank/DDBJ whole genome shotgun (WGS) entry which is preliminary data.</text>
</comment>
<keyword evidence="1" id="KW-0472">Membrane</keyword>
<keyword evidence="1" id="KW-1133">Transmembrane helix</keyword>
<gene>
    <name evidence="2" type="ORF">C1645_822679</name>
</gene>
<dbReference type="EMBL" id="QKYT01000166">
    <property type="protein sequence ID" value="RIA90930.1"/>
    <property type="molecule type" value="Genomic_DNA"/>
</dbReference>
<dbReference type="STRING" id="658196.A0A397SXJ6"/>
<dbReference type="Proteomes" id="UP000265703">
    <property type="component" value="Unassembled WGS sequence"/>
</dbReference>
<proteinExistence type="predicted"/>
<evidence type="ECO:0000313" key="2">
    <source>
        <dbReference type="EMBL" id="RIA90930.1"/>
    </source>
</evidence>
<evidence type="ECO:0000313" key="3">
    <source>
        <dbReference type="Proteomes" id="UP000265703"/>
    </source>
</evidence>
<keyword evidence="3" id="KW-1185">Reference proteome</keyword>
<dbReference type="OrthoDB" id="2425795at2759"/>
<name>A0A397SXJ6_9GLOM</name>
<feature type="transmembrane region" description="Helical" evidence="1">
    <location>
        <begin position="187"/>
        <end position="208"/>
    </location>
</feature>
<reference evidence="2 3" key="1">
    <citation type="submission" date="2018-06" db="EMBL/GenBank/DDBJ databases">
        <title>Comparative genomics reveals the genomic features of Rhizophagus irregularis, R. cerebriforme, R. diaphanum and Gigaspora rosea, and their symbiotic lifestyle signature.</title>
        <authorList>
            <person name="Morin E."/>
            <person name="San Clemente H."/>
            <person name="Chen E.C.H."/>
            <person name="De La Providencia I."/>
            <person name="Hainaut M."/>
            <person name="Kuo A."/>
            <person name="Kohler A."/>
            <person name="Murat C."/>
            <person name="Tang N."/>
            <person name="Roy S."/>
            <person name="Loubradou J."/>
            <person name="Henrissat B."/>
            <person name="Grigoriev I.V."/>
            <person name="Corradi N."/>
            <person name="Roux C."/>
            <person name="Martin F.M."/>
        </authorList>
    </citation>
    <scope>NUCLEOTIDE SEQUENCE [LARGE SCALE GENOMIC DNA]</scope>
    <source>
        <strain evidence="2 3">DAOM 227022</strain>
    </source>
</reference>
<keyword evidence="1" id="KW-0812">Transmembrane</keyword>
<protein>
    <submittedName>
        <fullName evidence="2">Uncharacterized protein</fullName>
    </submittedName>
</protein>